<name>M1PAV5_9VIRU</name>
<keyword evidence="2" id="KW-1185">Reference proteome</keyword>
<accession>M1PAV5</accession>
<sequence>MFPLISNTKISQDCVRLKARPRFSRKYRKMSCQQESRLFNNGHKLDIYFKNTKIGYVIRKIKNNVFNNWYGQSQGYWLAFIYFPKLENNNEYKKFYHFIWNNNDIPNIDYSDNNIIGWYHDNPEDDYYYSNLTKVITEIWKIWRYISRFK</sequence>
<evidence type="ECO:0000313" key="1">
    <source>
        <dbReference type="EMBL" id="AGF84979.1"/>
    </source>
</evidence>
<proteinExistence type="predicted"/>
<gene>
    <name evidence="1" type="ORF">glt_00170</name>
</gene>
<reference evidence="1 2" key="1">
    <citation type="submission" date="2012-10" db="EMBL/GenBank/DDBJ databases">
        <title>Complete genome sequence of Moumouvirus goulette.</title>
        <authorList>
            <person name="Fournous G."/>
            <person name="Bougalmi M."/>
            <person name="Colson P."/>
        </authorList>
    </citation>
    <scope>NUCLEOTIDE SEQUENCE [LARGE SCALE GENOMIC DNA]</scope>
</reference>
<dbReference type="Proteomes" id="UP000241071">
    <property type="component" value="Segment"/>
</dbReference>
<evidence type="ECO:0000313" key="2">
    <source>
        <dbReference type="Proteomes" id="UP000241071"/>
    </source>
</evidence>
<dbReference type="EMBL" id="KC008572">
    <property type="protein sequence ID" value="AGF84979.1"/>
    <property type="molecule type" value="Genomic_DNA"/>
</dbReference>
<protein>
    <submittedName>
        <fullName evidence="1">Uncharacterized protein</fullName>
    </submittedName>
</protein>
<organism evidence="1 2">
    <name type="scientific">Moumouvirus goulette</name>
    <dbReference type="NCBI Taxonomy" id="1247379"/>
    <lineage>
        <taxon>Viruses</taxon>
        <taxon>Varidnaviria</taxon>
        <taxon>Bamfordvirae</taxon>
        <taxon>Nucleocytoviricota</taxon>
        <taxon>Megaviricetes</taxon>
        <taxon>Imitervirales</taxon>
        <taxon>Mimiviridae</taxon>
        <taxon>Megamimivirinae</taxon>
        <taxon>Moumouvirus</taxon>
        <taxon>Moumouvirus goulettemassiliense</taxon>
    </lineage>
</organism>